<dbReference type="EC" id="1.1.1.25" evidence="19"/>
<feature type="domain" description="Enolpyruvate transferase" evidence="21">
    <location>
        <begin position="403"/>
        <end position="829"/>
    </location>
</feature>
<keyword evidence="16 19" id="KW-0511">Multifunctional enzyme</keyword>
<dbReference type="Gene3D" id="3.40.50.10860">
    <property type="entry name" value="Leucine Dehydrogenase, chain A, domain 1"/>
    <property type="match status" value="1"/>
</dbReference>
<feature type="binding site" evidence="19">
    <location>
        <position position="264"/>
    </location>
    <ligand>
        <name>Zn(2+)</name>
        <dbReference type="ChEBI" id="CHEBI:29105"/>
        <note>catalytic</note>
    </ligand>
</feature>
<dbReference type="GO" id="GO:0004764">
    <property type="term" value="F:shikimate 3-dehydrogenase (NADP+) activity"/>
    <property type="evidence" value="ECO:0007669"/>
    <property type="project" value="UniProtKB-UniRule"/>
</dbReference>
<gene>
    <name evidence="26" type="ORF">FOB60_004431</name>
</gene>
<feature type="binding site" evidence="19">
    <location>
        <position position="149"/>
    </location>
    <ligand>
        <name>7-phospho-2-dehydro-3-deoxy-D-arabino-heptonate</name>
        <dbReference type="ChEBI" id="CHEBI:58394"/>
    </ligand>
</feature>
<comment type="catalytic activity">
    <reaction evidence="19 20">
        <text>3-dehydroquinate = 3-dehydroshikimate + H2O</text>
        <dbReference type="Rhea" id="RHEA:21096"/>
        <dbReference type="ChEBI" id="CHEBI:15377"/>
        <dbReference type="ChEBI" id="CHEBI:16630"/>
        <dbReference type="ChEBI" id="CHEBI:32364"/>
        <dbReference type="EC" id="4.2.1.10"/>
    </reaction>
</comment>
<keyword evidence="15 19" id="KW-0456">Lyase</keyword>
<evidence type="ECO:0000256" key="4">
    <source>
        <dbReference type="ARBA" id="ARBA00022490"/>
    </source>
</evidence>
<keyword evidence="5 19" id="KW-0028">Amino-acid biosynthesis</keyword>
<dbReference type="InterPro" id="IPR046346">
    <property type="entry name" value="Aminoacid_DH-like_N_sf"/>
</dbReference>
<keyword evidence="6 19" id="KW-0808">Transferase</keyword>
<feature type="binding site" evidence="19">
    <location>
        <begin position="111"/>
        <end position="113"/>
    </location>
    <ligand>
        <name>NAD(+)</name>
        <dbReference type="ChEBI" id="CHEBI:57540"/>
    </ligand>
</feature>
<feature type="binding site" evidence="19">
    <location>
        <position position="351"/>
    </location>
    <ligand>
        <name>7-phospho-2-dehydro-3-deoxy-D-arabino-heptonate</name>
        <dbReference type="ChEBI" id="CHEBI:58394"/>
    </ligand>
</feature>
<dbReference type="InterPro" id="IPR013785">
    <property type="entry name" value="Aldolase_TIM"/>
</dbReference>
<comment type="similarity">
    <text evidence="19">In the N-terminal section; belongs to the sugar phosphate cyclases superfamily. Dehydroquinate synthase family.</text>
</comment>
<keyword evidence="12 19" id="KW-0521">NADP</keyword>
<dbReference type="InterPro" id="IPR031322">
    <property type="entry name" value="Shikimate/glucono_kinase"/>
</dbReference>
<evidence type="ECO:0000256" key="8">
    <source>
        <dbReference type="ARBA" id="ARBA00022741"/>
    </source>
</evidence>
<feature type="binding site" evidence="19">
    <location>
        <position position="143"/>
    </location>
    <ligand>
        <name>7-phospho-2-dehydro-3-deoxy-D-arabino-heptonate</name>
        <dbReference type="ChEBI" id="CHEBI:58394"/>
    </ligand>
</feature>
<comment type="similarity">
    <text evidence="20">In the N-terminal section; belongs to the dehydroquinate synthase family.</text>
</comment>
<dbReference type="NCBIfam" id="TIGR01357">
    <property type="entry name" value="aroB"/>
    <property type="match status" value="1"/>
</dbReference>
<feature type="binding site" evidence="19">
    <location>
        <position position="280"/>
    </location>
    <ligand>
        <name>Zn(2+)</name>
        <dbReference type="ChEBI" id="CHEBI:29105"/>
        <note>catalytic</note>
    </ligand>
</feature>
<dbReference type="InterPro" id="IPR036291">
    <property type="entry name" value="NAD(P)-bd_dom_sf"/>
</dbReference>
<evidence type="ECO:0000259" key="22">
    <source>
        <dbReference type="Pfam" id="PF01761"/>
    </source>
</evidence>
<dbReference type="GO" id="GO:0009073">
    <property type="term" value="P:aromatic amino acid family biosynthetic process"/>
    <property type="evidence" value="ECO:0007669"/>
    <property type="project" value="UniProtKB-UniRule"/>
</dbReference>
<keyword evidence="13 19" id="KW-0560">Oxidoreductase</keyword>
<evidence type="ECO:0000256" key="13">
    <source>
        <dbReference type="ARBA" id="ARBA00023002"/>
    </source>
</evidence>
<comment type="caution">
    <text evidence="26">The sequence shown here is derived from an EMBL/GenBank/DDBJ whole genome shotgun (WGS) entry which is preliminary data.</text>
</comment>
<dbReference type="HAMAP" id="MF_00109">
    <property type="entry name" value="Shikimate_kinase"/>
    <property type="match status" value="1"/>
</dbReference>
<dbReference type="EC" id="2.5.1.19" evidence="19"/>
<dbReference type="InterPro" id="IPR016037">
    <property type="entry name" value="DHQ_synth_AroB"/>
</dbReference>
<evidence type="ECO:0000313" key="27">
    <source>
        <dbReference type="Proteomes" id="UP000590412"/>
    </source>
</evidence>
<dbReference type="SUPFAM" id="SSF53223">
    <property type="entry name" value="Aminoacid dehydrogenase-like, N-terminal domain"/>
    <property type="match status" value="1"/>
</dbReference>
<feature type="binding site" evidence="19">
    <location>
        <begin position="42"/>
        <end position="44"/>
    </location>
    <ligand>
        <name>NAD(+)</name>
        <dbReference type="ChEBI" id="CHEBI:57540"/>
    </ligand>
</feature>
<dbReference type="PRINTS" id="PR01100">
    <property type="entry name" value="SHIKIMTKNASE"/>
</dbReference>
<dbReference type="FunFam" id="3.40.50.1970:FF:000007">
    <property type="entry name" value="Pentafunctional AROM polypeptide"/>
    <property type="match status" value="1"/>
</dbReference>
<feature type="region of interest" description="3-dehydroquinate synthase" evidence="19">
    <location>
        <begin position="1"/>
        <end position="379"/>
    </location>
</feature>
<feature type="binding site" evidence="19">
    <location>
        <begin position="860"/>
        <end position="867"/>
    </location>
    <ligand>
        <name>ATP</name>
        <dbReference type="ChEBI" id="CHEBI:30616"/>
    </ligand>
</feature>
<feature type="binding site" evidence="19">
    <location>
        <position position="280"/>
    </location>
    <ligand>
        <name>7-phospho-2-dehydro-3-deoxy-D-arabino-heptonate</name>
        <dbReference type="ChEBI" id="CHEBI:58394"/>
    </ligand>
</feature>
<evidence type="ECO:0000256" key="3">
    <source>
        <dbReference type="ARBA" id="ARBA00009948"/>
    </source>
</evidence>
<evidence type="ECO:0000259" key="21">
    <source>
        <dbReference type="Pfam" id="PF00275"/>
    </source>
</evidence>
<evidence type="ECO:0000256" key="9">
    <source>
        <dbReference type="ARBA" id="ARBA00022777"/>
    </source>
</evidence>
<feature type="binding site" evidence="19">
    <location>
        <position position="127"/>
    </location>
    <ligand>
        <name>7-phospho-2-dehydro-3-deoxy-D-arabino-heptonate</name>
        <dbReference type="ChEBI" id="CHEBI:58394"/>
    </ligand>
</feature>
<dbReference type="InterPro" id="IPR008289">
    <property type="entry name" value="Pentafunct_AroM"/>
</dbReference>
<dbReference type="NCBIfam" id="TIGR01356">
    <property type="entry name" value="aroA"/>
    <property type="match status" value="1"/>
</dbReference>
<keyword evidence="14 19" id="KW-0057">Aromatic amino acid biosynthesis</keyword>
<dbReference type="CDD" id="cd00502">
    <property type="entry name" value="DHQase_I"/>
    <property type="match status" value="1"/>
</dbReference>
<reference evidence="26" key="1">
    <citation type="submission" date="2020-03" db="EMBL/GenBank/DDBJ databases">
        <title>FDA dAtabase for Regulatory Grade micrObial Sequences (FDA-ARGOS): Supporting development and validation of Infectious Disease Dx tests.</title>
        <authorList>
            <person name="Campos J."/>
            <person name="Goldberg B."/>
            <person name="Tallon L."/>
            <person name="Sadzewicz L."/>
            <person name="Vavikolanu K."/>
            <person name="Mehta A."/>
            <person name="Aluvathingal J."/>
            <person name="Nadendla S."/>
            <person name="Nandy P."/>
            <person name="Geyer C."/>
            <person name="Yan Y."/>
            <person name="Sichtig H."/>
        </authorList>
    </citation>
    <scope>NUCLEOTIDE SEQUENCE [LARGE SCALE GENOMIC DNA]</scope>
    <source>
        <strain evidence="26">FDAARGOS_652</strain>
    </source>
</reference>
<dbReference type="EMBL" id="JABWAB010000007">
    <property type="protein sequence ID" value="KAF6046895.1"/>
    <property type="molecule type" value="Genomic_DNA"/>
</dbReference>
<keyword evidence="10 19" id="KW-0862">Zinc</keyword>
<dbReference type="InterPro" id="IPR001986">
    <property type="entry name" value="Enolpyruvate_Tfrase_dom"/>
</dbReference>
<dbReference type="GO" id="GO:0009423">
    <property type="term" value="P:chorismate biosynthetic process"/>
    <property type="evidence" value="ECO:0007669"/>
    <property type="project" value="UniProtKB-UniRule"/>
</dbReference>
<dbReference type="EC" id="4.2.3.4" evidence="19"/>
<feature type="active site" description="Proton acceptor; for 3-dehydroquinate synthase activity" evidence="19">
    <location>
        <position position="268"/>
    </location>
</feature>
<name>A0A8X7NG59_CANPA</name>
<dbReference type="GO" id="GO:0004765">
    <property type="term" value="F:shikimate kinase activity"/>
    <property type="evidence" value="ECO:0007669"/>
    <property type="project" value="UniProtKB-UniRule"/>
</dbReference>
<dbReference type="PROSITE" id="PS00104">
    <property type="entry name" value="EPSP_SYNTHASE_1"/>
    <property type="match status" value="1"/>
</dbReference>
<dbReference type="InterPro" id="IPR006264">
    <property type="entry name" value="EPSP_synthase"/>
</dbReference>
<dbReference type="PROSITE" id="PS00885">
    <property type="entry name" value="EPSP_SYNTHASE_2"/>
    <property type="match status" value="1"/>
</dbReference>
<dbReference type="GO" id="GO:0005524">
    <property type="term" value="F:ATP binding"/>
    <property type="evidence" value="ECO:0007669"/>
    <property type="project" value="UniProtKB-UniRule"/>
</dbReference>
<dbReference type="GO" id="GO:0008652">
    <property type="term" value="P:amino acid biosynthetic process"/>
    <property type="evidence" value="ECO:0007669"/>
    <property type="project" value="UniProtKB-KW"/>
</dbReference>
<comment type="pathway">
    <text evidence="19 20">Metabolic intermediate biosynthesis; chorismate biosynthesis; chorismate from D-erythrose 4-phosphate and phosphoenolpyruvate: step 3/7.</text>
</comment>
<dbReference type="InterPro" id="IPR041121">
    <property type="entry name" value="SDH_C"/>
</dbReference>
<dbReference type="PANTHER" id="PTHR21090:SF5">
    <property type="entry name" value="PENTAFUNCTIONAL AROM POLYPEPTIDE"/>
    <property type="match status" value="1"/>
</dbReference>
<evidence type="ECO:0000259" key="25">
    <source>
        <dbReference type="Pfam" id="PF24621"/>
    </source>
</evidence>
<comment type="pathway">
    <text evidence="19 20">Metabolic intermediate biosynthesis; chorismate biosynthesis; chorismate from D-erythrose 4-phosphate and phosphoenolpyruvate: step 2/7.</text>
</comment>
<comment type="catalytic activity">
    <reaction evidence="19 20">
        <text>7-phospho-2-dehydro-3-deoxy-D-arabino-heptonate = 3-dehydroquinate + phosphate</text>
        <dbReference type="Rhea" id="RHEA:21968"/>
        <dbReference type="ChEBI" id="CHEBI:32364"/>
        <dbReference type="ChEBI" id="CHEBI:43474"/>
        <dbReference type="ChEBI" id="CHEBI:58394"/>
        <dbReference type="EC" id="4.2.3.4"/>
    </reaction>
</comment>
<dbReference type="Gene3D" id="3.40.50.300">
    <property type="entry name" value="P-loop containing nucleotide triphosphate hydrolases"/>
    <property type="match status" value="1"/>
</dbReference>
<dbReference type="PANTHER" id="PTHR21090">
    <property type="entry name" value="AROM/DEHYDROQUINATE SYNTHASE"/>
    <property type="match status" value="1"/>
</dbReference>
<evidence type="ECO:0000256" key="6">
    <source>
        <dbReference type="ARBA" id="ARBA00022679"/>
    </source>
</evidence>
<evidence type="ECO:0000256" key="5">
    <source>
        <dbReference type="ARBA" id="ARBA00022605"/>
    </source>
</evidence>
<dbReference type="NCBIfam" id="TIGR01093">
    <property type="entry name" value="aroD"/>
    <property type="match status" value="1"/>
</dbReference>
<comment type="caution">
    <text evidence="19">Lacks conserved residue(s) required for the propagation of feature annotation.</text>
</comment>
<dbReference type="InterPro" id="IPR023193">
    <property type="entry name" value="EPSP_synthase_CS"/>
</dbReference>
<feature type="active site" description="Proton acceptor; for 3-dehydroquinate synthase activity" evidence="19">
    <location>
        <position position="253"/>
    </location>
</feature>
<evidence type="ECO:0000313" key="26">
    <source>
        <dbReference type="EMBL" id="KAF6046895.1"/>
    </source>
</evidence>
<evidence type="ECO:0000256" key="17">
    <source>
        <dbReference type="ARBA" id="ARBA00044633"/>
    </source>
</evidence>
<comment type="pathway">
    <text evidence="2 19 20">Metabolic intermediate biosynthesis; chorismate biosynthesis; chorismate from D-erythrose 4-phosphate and phosphoenolpyruvate: step 6/7.</text>
</comment>
<dbReference type="Proteomes" id="UP000590412">
    <property type="component" value="Unassembled WGS sequence"/>
</dbReference>
<dbReference type="SUPFAM" id="SSF51569">
    <property type="entry name" value="Aldolase"/>
    <property type="match status" value="1"/>
</dbReference>
<evidence type="ECO:0000256" key="15">
    <source>
        <dbReference type="ARBA" id="ARBA00023239"/>
    </source>
</evidence>
<comment type="similarity">
    <text evidence="19 20">In the 3rd section; belongs to the shikimate kinase family.</text>
</comment>
<evidence type="ECO:0000256" key="10">
    <source>
        <dbReference type="ARBA" id="ARBA00022833"/>
    </source>
</evidence>
<feature type="region of interest" description="Shikimate dehydrogenase" evidence="19">
    <location>
        <begin position="1269"/>
        <end position="1557"/>
    </location>
</feature>
<dbReference type="Pfam" id="PF01202">
    <property type="entry name" value="SKI"/>
    <property type="match status" value="1"/>
</dbReference>
<feature type="binding site" evidence="19">
    <location>
        <begin position="80"/>
        <end position="83"/>
    </location>
    <ligand>
        <name>NAD(+)</name>
        <dbReference type="ChEBI" id="CHEBI:57540"/>
    </ligand>
</feature>
<comment type="catalytic activity">
    <reaction evidence="17">
        <text>3-phosphoshikimate + phosphoenolpyruvate = 5-O-(1-carboxyvinyl)-3-phosphoshikimate + phosphate</text>
        <dbReference type="Rhea" id="RHEA:21256"/>
        <dbReference type="ChEBI" id="CHEBI:43474"/>
        <dbReference type="ChEBI" id="CHEBI:57701"/>
        <dbReference type="ChEBI" id="CHEBI:58702"/>
        <dbReference type="ChEBI" id="CHEBI:145989"/>
        <dbReference type="EC" id="2.5.1.19"/>
    </reaction>
    <physiologicalReaction direction="left-to-right" evidence="17">
        <dbReference type="Rhea" id="RHEA:21257"/>
    </physiologicalReaction>
</comment>
<dbReference type="FunFam" id="3.65.10.10:FF:000007">
    <property type="entry name" value="Pentafunctional AROM polypeptide"/>
    <property type="match status" value="1"/>
</dbReference>
<evidence type="ECO:0000256" key="14">
    <source>
        <dbReference type="ARBA" id="ARBA00023141"/>
    </source>
</evidence>
<dbReference type="CDD" id="cd01556">
    <property type="entry name" value="EPSP_synthase"/>
    <property type="match status" value="1"/>
</dbReference>
<accession>A0A8X7NG59</accession>
<dbReference type="GO" id="GO:0003866">
    <property type="term" value="F:3-phosphoshikimate 1-carboxyvinyltransferase activity"/>
    <property type="evidence" value="ECO:0007669"/>
    <property type="project" value="UniProtKB-UniRule"/>
</dbReference>
<keyword evidence="7 19" id="KW-0479">Metal-binding</keyword>
<feature type="active site" description="Proton acceptor; for 3-dehydroquinate dehydratase activity" evidence="19">
    <location>
        <position position="1160"/>
    </location>
</feature>
<dbReference type="HAMAP" id="MF_00210">
    <property type="entry name" value="EPSP_synth"/>
    <property type="match status" value="1"/>
</dbReference>
<feature type="binding site" evidence="19">
    <location>
        <position position="158"/>
    </location>
    <ligand>
        <name>NAD(+)</name>
        <dbReference type="ChEBI" id="CHEBI:57540"/>
    </ligand>
</feature>
<evidence type="ECO:0000259" key="23">
    <source>
        <dbReference type="Pfam" id="PF08501"/>
    </source>
</evidence>
<dbReference type="SUPFAM" id="SSF56796">
    <property type="entry name" value="Dehydroquinate synthase-like"/>
    <property type="match status" value="1"/>
</dbReference>
<comment type="similarity">
    <text evidence="19 20">In the 4th section; belongs to the type-I 3-dehydroquinase family.</text>
</comment>
<comment type="similarity">
    <text evidence="19 20">In the 2nd section; belongs to the EPSP synthase family.</text>
</comment>
<dbReference type="GO" id="GO:0005737">
    <property type="term" value="C:cytoplasm"/>
    <property type="evidence" value="ECO:0007669"/>
    <property type="project" value="UniProtKB-SubCell"/>
</dbReference>
<dbReference type="FunFam" id="3.40.50.300:FF:001256">
    <property type="entry name" value="Pentafunctional AROM polypeptide"/>
    <property type="match status" value="1"/>
</dbReference>
<comment type="pathway">
    <text evidence="19 20">Metabolic intermediate biosynthesis; chorismate biosynthesis; chorismate from D-erythrose 4-phosphate and phosphoenolpyruvate: step 5/7.</text>
</comment>
<evidence type="ECO:0000259" key="24">
    <source>
        <dbReference type="Pfam" id="PF18317"/>
    </source>
</evidence>
<evidence type="ECO:0000256" key="16">
    <source>
        <dbReference type="ARBA" id="ARBA00023268"/>
    </source>
</evidence>
<comment type="similarity">
    <text evidence="19 20">In the C-terminal section; belongs to the shikimate dehydrogenase family.</text>
</comment>
<comment type="catalytic activity">
    <reaction evidence="19 20">
        <text>shikimate + NADP(+) = 3-dehydroshikimate + NADPH + H(+)</text>
        <dbReference type="Rhea" id="RHEA:17737"/>
        <dbReference type="ChEBI" id="CHEBI:15378"/>
        <dbReference type="ChEBI" id="CHEBI:16630"/>
        <dbReference type="ChEBI" id="CHEBI:36208"/>
        <dbReference type="ChEBI" id="CHEBI:57783"/>
        <dbReference type="ChEBI" id="CHEBI:58349"/>
        <dbReference type="EC" id="1.1.1.25"/>
    </reaction>
</comment>
<comment type="function">
    <text evidence="18 19 20">The AROM polypeptide catalyzes 5 consecutive enzymatic reactions in prechorismate polyaromatic amino acid biosynthesis.</text>
</comment>
<evidence type="ECO:0000256" key="12">
    <source>
        <dbReference type="ARBA" id="ARBA00022857"/>
    </source>
</evidence>
<feature type="binding site" evidence="19">
    <location>
        <begin position="257"/>
        <end position="261"/>
    </location>
    <ligand>
        <name>7-phospho-2-dehydro-3-deoxy-D-arabino-heptonate</name>
        <dbReference type="ChEBI" id="CHEBI:58394"/>
    </ligand>
</feature>
<protein>
    <recommendedName>
        <fullName evidence="19">Pentafunctional AROM polypeptide</fullName>
    </recommendedName>
    <domain>
        <recommendedName>
            <fullName evidence="19">3-dehydroquinate synthase</fullName>
            <shortName evidence="19">DHQS</shortName>
            <ecNumber evidence="19">4.2.3.4</ecNumber>
        </recommendedName>
    </domain>
    <domain>
        <recommendedName>
            <fullName evidence="19">3-phosphoshikimate 1-carboxyvinyltransferase</fullName>
            <ecNumber evidence="19">2.5.1.19</ecNumber>
        </recommendedName>
        <alternativeName>
            <fullName evidence="19">5-enolpyruvylshikimate-3-phosphate synthase</fullName>
            <shortName evidence="19">EPSP synthase</shortName>
            <shortName evidence="19">EPSPS</shortName>
        </alternativeName>
    </domain>
    <domain>
        <recommendedName>
            <fullName evidence="19">Shikimate kinase</fullName>
            <shortName evidence="19">SK</shortName>
            <ecNumber evidence="19">2.7.1.71</ecNumber>
        </recommendedName>
    </domain>
    <domain>
        <recommendedName>
            <fullName evidence="19">3-dehydroquinate dehydratase</fullName>
            <shortName evidence="19">3-dehydroquinase</shortName>
            <ecNumber evidence="19">4.2.1.10</ecNumber>
        </recommendedName>
    </domain>
    <domain>
        <recommendedName>
            <fullName evidence="19">Shikimate dehydrogenase</fullName>
            <ecNumber evidence="19">1.1.1.25</ecNumber>
        </recommendedName>
    </domain>
</protein>
<dbReference type="Gene3D" id="3.65.10.10">
    <property type="entry name" value="Enolpyruvate transferase domain"/>
    <property type="match status" value="2"/>
</dbReference>
<dbReference type="InterPro" id="IPR036968">
    <property type="entry name" value="Enolpyruvate_Tfrase_sf"/>
</dbReference>
<evidence type="ECO:0000256" key="11">
    <source>
        <dbReference type="ARBA" id="ARBA00022840"/>
    </source>
</evidence>
<dbReference type="Pfam" id="PF01487">
    <property type="entry name" value="DHquinase_I"/>
    <property type="match status" value="1"/>
</dbReference>
<feature type="domain" description="3-dehydroquinate synthase N-terminal" evidence="22">
    <location>
        <begin position="75"/>
        <end position="186"/>
    </location>
</feature>
<dbReference type="PIRSF" id="PIRSF000514">
    <property type="entry name" value="Pentafunct_AroM"/>
    <property type="match status" value="1"/>
</dbReference>
<feature type="binding site" evidence="19">
    <location>
        <position position="264"/>
    </location>
    <ligand>
        <name>7-phospho-2-dehydro-3-deoxy-D-arabino-heptonate</name>
        <dbReference type="ChEBI" id="CHEBI:58394"/>
    </ligand>
</feature>
<dbReference type="InterPro" id="IPR056179">
    <property type="entry name" value="DHQS_C"/>
</dbReference>
<organism evidence="26 27">
    <name type="scientific">Candida parapsilosis</name>
    <name type="common">Yeast</name>
    <dbReference type="NCBI Taxonomy" id="5480"/>
    <lineage>
        <taxon>Eukaryota</taxon>
        <taxon>Fungi</taxon>
        <taxon>Dikarya</taxon>
        <taxon>Ascomycota</taxon>
        <taxon>Saccharomycotina</taxon>
        <taxon>Pichiomycetes</taxon>
        <taxon>Debaryomycetaceae</taxon>
        <taxon>Candida/Lodderomyces clade</taxon>
        <taxon>Candida</taxon>
    </lineage>
</organism>
<feature type="binding site" evidence="19">
    <location>
        <begin position="191"/>
        <end position="194"/>
    </location>
    <ligand>
        <name>7-phospho-2-dehydro-3-deoxy-D-arabino-heptonate</name>
        <dbReference type="ChEBI" id="CHEBI:58394"/>
    </ligand>
</feature>
<evidence type="ECO:0000256" key="1">
    <source>
        <dbReference type="ARBA" id="ARBA00004496"/>
    </source>
</evidence>
<feature type="domain" description="SDH C-terminal" evidence="24">
    <location>
        <begin position="1524"/>
        <end position="1553"/>
    </location>
</feature>
<evidence type="ECO:0000256" key="7">
    <source>
        <dbReference type="ARBA" id="ARBA00022723"/>
    </source>
</evidence>
<dbReference type="Gene3D" id="1.20.1090.10">
    <property type="entry name" value="Dehydroquinate synthase-like - alpha domain"/>
    <property type="match status" value="1"/>
</dbReference>
<sequence>MSVNKVPILGKESIHVGYEIQPHIVSETITNLATSTYVIVSDTNMAKTPTFKKLVSDFETELKEKRPESRLLTYFVPPGENNKSRETKAAVEDFLLNKGCTRDTVILAVGGGVIGDMIGFVAATFMRGVRVVQVPTTLLAMVDSSVGGKTAIDTPLGKNFIGAFHQPEYVFCDVSFLQTLPARQFINGMAEVIKTAAIWNEEEFTRLEEFAPTFIAEVTSEKPNLETIKKELVKTVLESVRVKASVVSADEKEGGLRNLLNFGHTIGHAIEAILTPEALHGECVSIGMIKEAELSRYLGILPPVAVARLSKCLAAYKLPISVDEKGFSKIVGGKKYNLLIDSLIQKMLIDKKNDGSKIRCVLLERIGRCYELRAHQISKDDLRFVLTDEVLVHPFKDFPESVTISPPGSKSISNRALILAALGTGTVEIKNLLHSDDTKHMLDALSVLRGASISFADNGETVVVEGNGGSLFASEKELYLGNAGTASRFLTAVACLAKSSDNSHVVLTGNTRMQERPIGPLVDALSSNGSEIEYLKNTGSLPLRITAGKGLKGGRIELAATISSQYVSAILMCAPYAEEPVTLSLVGGKPISQLYIDMTCEMMKQFGVEVIKSTSEPYTYHIPKATYKNPSEYVVESDASSATYPLAFAALTGSSCTIPNIGSSSLQGDAKFAVDVLKPMGCDVKQTATTTTVTGPPQGSLKALKSVDMEPMTDAFLTASVVAAVANGTTTITGIANQRVKECNRIKAMVDELAKFGVHAHEIEDGIVIEGVSSNNLKTPSVENRGVHTYDDHRVAMSFSLLAGLCKQSVLLLERSTTGKTWPGWWDILHSKFGVTLEGYEPARATTCITNGDKSVVVIGMRAAGKTTLSKWLAKFLGFKFLDLDEHLEEELGIDIKTLIKEKGWDYFREQESLLAAKCFEKYSSGYVLSSGGGLVESEDARKQLKQYMANDGIVLHLHRDLEETVTFLNSDATRPAFASEVKDVWLRREKWYHECSNYHFYAPHCTTNAEFSNLKKVFLKFIAKITGLEEMVIPKTRSAFVTLTYPNVRDALEILPGIAVGANAVELRVDLLAKYDASYIADQVGLLRKTVDLPIIYTIRTKSQGGMFPDEDLDSIKSLLLFGIKIGVDVIDLQLISPNDVIDEVMAKRSHTKVIASHHDFTGQLKWDNVEWKTKYDQGVAINADIVKLVGKAVDFNDNLLLEKFRSENTTKPLIGLNMGPKGKLSRVLNTVFTPVTHDLITDKPQGVGQLTFKEINEAYFQIGGFIENRFWVVGSPIEHSRSPALHNAGYKALSLPYKFDRFESSDAETVYKQLMLRSDFGGLAITMPLKLDMMKYVTKLSDAAKLVGAINTIVPIDGGGGFLGDNTDWVGITNSFKQSGFIGGNNVNGLVVGGGGTSRAAIYALHKLGCEKIYLLNRTVSKLHDVASSFPKEYNLEVVEQEEQVSGKPVSLAVSCVPSSAPLDETLLQRLELILDSNKPTTAAAAAADEEAPLLLEAAYKPRVTPVMRLAEEKYNWRVIQGVEMLVNQGEEQFKIHTGFAPPYDVIHDAVVAED</sequence>
<dbReference type="SUPFAM" id="SSF51735">
    <property type="entry name" value="NAD(P)-binding Rossmann-fold domains"/>
    <property type="match status" value="1"/>
</dbReference>
<feature type="domain" description="3-dehydroquinate synthase C-terminal" evidence="25">
    <location>
        <begin position="188"/>
        <end position="353"/>
    </location>
</feature>
<dbReference type="InterPro" id="IPR000623">
    <property type="entry name" value="Shikimate_kinase/TSH1"/>
</dbReference>
<comment type="subcellular location">
    <subcellularLocation>
        <location evidence="1 19 20">Cytoplasm</location>
    </subcellularLocation>
</comment>
<feature type="domain" description="Shikimate dehydrogenase substrate binding N-terminal" evidence="23">
    <location>
        <begin position="1274"/>
        <end position="1355"/>
    </location>
</feature>
<feature type="binding site" evidence="19">
    <location>
        <position position="187"/>
    </location>
    <ligand>
        <name>NAD(+)</name>
        <dbReference type="ChEBI" id="CHEBI:57540"/>
    </ligand>
</feature>
<feature type="binding site" evidence="19">
    <location>
        <position position="159"/>
    </location>
    <ligand>
        <name>7-phospho-2-dehydro-3-deoxy-D-arabino-heptonate</name>
        <dbReference type="ChEBI" id="CHEBI:58394"/>
    </ligand>
</feature>
<feature type="binding site" evidence="19">
    <location>
        <begin position="136"/>
        <end position="137"/>
    </location>
    <ligand>
        <name>NAD(+)</name>
        <dbReference type="ChEBI" id="CHEBI:57540"/>
    </ligand>
</feature>
<dbReference type="EC" id="4.2.1.10" evidence="19"/>
<dbReference type="EC" id="2.7.1.71" evidence="19"/>
<proteinExistence type="inferred from homology"/>
<comment type="cofactor">
    <cofactor evidence="19 20">
        <name>Zn(2+)</name>
        <dbReference type="ChEBI" id="CHEBI:29105"/>
    </cofactor>
    <text evidence="19 20">Binds 2 Zn(2+) ions per subunit.</text>
</comment>
<dbReference type="SUPFAM" id="SSF52540">
    <property type="entry name" value="P-loop containing nucleoside triphosphate hydrolases"/>
    <property type="match status" value="1"/>
</dbReference>
<dbReference type="Pfam" id="PF01761">
    <property type="entry name" value="DHQ_synthase"/>
    <property type="match status" value="1"/>
</dbReference>
<keyword evidence="11 19" id="KW-0067">ATP-binding</keyword>
<dbReference type="InterPro" id="IPR013792">
    <property type="entry name" value="RNA3'P_cycl/enolpyr_Trfase_a/b"/>
</dbReference>
<dbReference type="InterPro" id="IPR030960">
    <property type="entry name" value="DHQS/DOIS_N"/>
</dbReference>
<dbReference type="Pfam" id="PF00275">
    <property type="entry name" value="EPSP_synthase"/>
    <property type="match status" value="1"/>
</dbReference>
<dbReference type="GO" id="GO:0003856">
    <property type="term" value="F:3-dehydroquinate synthase activity"/>
    <property type="evidence" value="ECO:0007669"/>
    <property type="project" value="UniProtKB-UniRule"/>
</dbReference>
<dbReference type="InterPro" id="IPR010110">
    <property type="entry name" value="Shikimate_DH_AroM-type"/>
</dbReference>
<dbReference type="CDD" id="cd08195">
    <property type="entry name" value="DHQS"/>
    <property type="match status" value="1"/>
</dbReference>
<dbReference type="Pfam" id="PF18317">
    <property type="entry name" value="SDH_C"/>
    <property type="match status" value="1"/>
</dbReference>
<dbReference type="HAMAP" id="MF_03143">
    <property type="entry name" value="Pentafunct_AroM"/>
    <property type="match status" value="1"/>
</dbReference>
<dbReference type="FunFam" id="1.20.1090.10:FF:000007">
    <property type="entry name" value="Pentafunctional AROM polypeptide"/>
    <property type="match status" value="1"/>
</dbReference>
<dbReference type="Gene3D" id="3.40.50.1970">
    <property type="match status" value="1"/>
</dbReference>
<dbReference type="InterPro" id="IPR001381">
    <property type="entry name" value="DHquinase_I"/>
</dbReference>
<dbReference type="CDD" id="cd00464">
    <property type="entry name" value="SK"/>
    <property type="match status" value="1"/>
</dbReference>
<dbReference type="Pfam" id="PF24621">
    <property type="entry name" value="DHQS_C"/>
    <property type="match status" value="1"/>
</dbReference>
<keyword evidence="4 19" id="KW-0963">Cytoplasm</keyword>
<evidence type="ECO:0000256" key="19">
    <source>
        <dbReference type="HAMAP-Rule" id="MF_03143"/>
    </source>
</evidence>
<dbReference type="Gene3D" id="3.20.20.70">
    <property type="entry name" value="Aldolase class I"/>
    <property type="match status" value="1"/>
</dbReference>
<dbReference type="GO" id="GO:0046872">
    <property type="term" value="F:metal ion binding"/>
    <property type="evidence" value="ECO:0007669"/>
    <property type="project" value="UniProtKB-UniRule"/>
</dbReference>
<comment type="pathway">
    <text evidence="19 20">Metabolic intermediate biosynthesis; chorismate biosynthesis; chorismate from D-erythrose 4-phosphate and phosphoenolpyruvate: step 4/7.</text>
</comment>
<dbReference type="NCBIfam" id="TIGR01809">
    <property type="entry name" value="Shik-DH-AROM"/>
    <property type="match status" value="1"/>
</dbReference>
<feature type="binding site" evidence="19">
    <location>
        <position position="243"/>
    </location>
    <ligand>
        <name>7-phospho-2-dehydro-3-deoxy-D-arabino-heptonate</name>
        <dbReference type="ChEBI" id="CHEBI:58394"/>
    </ligand>
</feature>
<evidence type="ECO:0000256" key="20">
    <source>
        <dbReference type="PIRNR" id="PIRNR000514"/>
    </source>
</evidence>
<feature type="binding site" evidence="19">
    <location>
        <position position="116"/>
    </location>
    <ligand>
        <name>NAD(+)</name>
        <dbReference type="ChEBI" id="CHEBI:57540"/>
    </ligand>
</feature>
<dbReference type="InterPro" id="IPR027417">
    <property type="entry name" value="P-loop_NTPase"/>
</dbReference>
<dbReference type="Pfam" id="PF08501">
    <property type="entry name" value="Shikimate_dh_N"/>
    <property type="match status" value="1"/>
</dbReference>
<dbReference type="InterPro" id="IPR013708">
    <property type="entry name" value="Shikimate_DH-bd_N"/>
</dbReference>
<feature type="active site" description="Schiff-base intermediate with substrate; for 3-dehydroquinate dehydratase activity" evidence="19">
    <location>
        <position position="1189"/>
    </location>
</feature>
<keyword evidence="8 19" id="KW-0547">Nucleotide-binding</keyword>
<dbReference type="FunFam" id="3.20.20.70:FF:000135">
    <property type="entry name" value="Pentafunctional AROM polypeptide"/>
    <property type="match status" value="1"/>
</dbReference>
<comment type="subunit">
    <text evidence="19 20">Homodimer.</text>
</comment>
<keyword evidence="9 19" id="KW-0418">Kinase</keyword>
<evidence type="ECO:0000256" key="2">
    <source>
        <dbReference type="ARBA" id="ARBA00004811"/>
    </source>
</evidence>
<comment type="catalytic activity">
    <reaction evidence="19 20">
        <text>shikimate + ATP = 3-phosphoshikimate + ADP + H(+)</text>
        <dbReference type="Rhea" id="RHEA:13121"/>
        <dbReference type="ChEBI" id="CHEBI:15378"/>
        <dbReference type="ChEBI" id="CHEBI:30616"/>
        <dbReference type="ChEBI" id="CHEBI:36208"/>
        <dbReference type="ChEBI" id="CHEBI:145989"/>
        <dbReference type="ChEBI" id="CHEBI:456216"/>
        <dbReference type="EC" id="2.7.1.71"/>
    </reaction>
</comment>
<feature type="binding site" evidence="19">
    <location>
        <position position="191"/>
    </location>
    <ligand>
        <name>Zn(2+)</name>
        <dbReference type="ChEBI" id="CHEBI:29105"/>
        <note>catalytic</note>
    </ligand>
</feature>
<dbReference type="SUPFAM" id="SSF55205">
    <property type="entry name" value="EPT/RTPC-like"/>
    <property type="match status" value="1"/>
</dbReference>
<dbReference type="Gene3D" id="3.40.50.720">
    <property type="entry name" value="NAD(P)-binding Rossmann-like Domain"/>
    <property type="match status" value="1"/>
</dbReference>
<comment type="similarity">
    <text evidence="3">Belongs to the EPSP synthase family.</text>
</comment>
<dbReference type="GO" id="GO:0003855">
    <property type="term" value="F:3-dehydroquinate dehydratase activity"/>
    <property type="evidence" value="ECO:0007669"/>
    <property type="project" value="UniProtKB-UniRule"/>
</dbReference>
<evidence type="ECO:0000256" key="18">
    <source>
        <dbReference type="ARBA" id="ARBA00054455"/>
    </source>
</evidence>
<feature type="binding site" evidence="19">
    <location>
        <begin position="176"/>
        <end position="179"/>
    </location>
    <ligand>
        <name>NAD(+)</name>
        <dbReference type="ChEBI" id="CHEBI:57540"/>
    </ligand>
</feature>
<dbReference type="CDD" id="cd01065">
    <property type="entry name" value="NAD_bind_Shikimate_DH"/>
    <property type="match status" value="1"/>
</dbReference>